<reference evidence="5 6" key="1">
    <citation type="submission" date="2022-02" db="EMBL/GenBank/DDBJ databases">
        <title>Paenibacillus sp. MBLB1776 Whole Genome Shotgun Sequencing.</title>
        <authorList>
            <person name="Hwang C.Y."/>
            <person name="Cho E.-S."/>
            <person name="Seo M.-J."/>
        </authorList>
    </citation>
    <scope>NUCLEOTIDE SEQUENCE [LARGE SCALE GENOMIC DNA]</scope>
    <source>
        <strain evidence="5 6">MBLB1776</strain>
    </source>
</reference>
<dbReference type="PANTHER" id="PTHR30146">
    <property type="entry name" value="LACI-RELATED TRANSCRIPTIONAL REPRESSOR"/>
    <property type="match status" value="1"/>
</dbReference>
<keyword evidence="3" id="KW-0804">Transcription</keyword>
<evidence type="ECO:0000256" key="1">
    <source>
        <dbReference type="ARBA" id="ARBA00023015"/>
    </source>
</evidence>
<evidence type="ECO:0000256" key="2">
    <source>
        <dbReference type="ARBA" id="ARBA00023125"/>
    </source>
</evidence>
<dbReference type="Gene3D" id="1.10.10.10">
    <property type="entry name" value="Winged helix-like DNA-binding domain superfamily/Winged helix DNA-binding domain"/>
    <property type="match status" value="1"/>
</dbReference>
<dbReference type="AlphaFoldDB" id="A0AA96LBE0"/>
<dbReference type="PRINTS" id="PR00035">
    <property type="entry name" value="HTHGNTR"/>
</dbReference>
<dbReference type="PROSITE" id="PS50949">
    <property type="entry name" value="HTH_GNTR"/>
    <property type="match status" value="1"/>
</dbReference>
<dbReference type="InterPro" id="IPR000524">
    <property type="entry name" value="Tscrpt_reg_HTH_GntR"/>
</dbReference>
<evidence type="ECO:0000313" key="6">
    <source>
        <dbReference type="Proteomes" id="UP001305702"/>
    </source>
</evidence>
<dbReference type="InterPro" id="IPR028082">
    <property type="entry name" value="Peripla_BP_I"/>
</dbReference>
<dbReference type="PANTHER" id="PTHR30146:SF150">
    <property type="entry name" value="ARABINOSE METABOLISM TRANSCRIPTIONAL REPRESSOR"/>
    <property type="match status" value="1"/>
</dbReference>
<dbReference type="Gene3D" id="3.40.50.2300">
    <property type="match status" value="2"/>
</dbReference>
<evidence type="ECO:0000313" key="5">
    <source>
        <dbReference type="EMBL" id="WNQ10038.1"/>
    </source>
</evidence>
<dbReference type="EMBL" id="CP130318">
    <property type="protein sequence ID" value="WNQ10038.1"/>
    <property type="molecule type" value="Genomic_DNA"/>
</dbReference>
<evidence type="ECO:0000256" key="3">
    <source>
        <dbReference type="ARBA" id="ARBA00023163"/>
    </source>
</evidence>
<accession>A0AA96LBE0</accession>
<dbReference type="InterPro" id="IPR046335">
    <property type="entry name" value="LacI/GalR-like_sensor"/>
</dbReference>
<proteinExistence type="predicted"/>
<dbReference type="Pfam" id="PF13377">
    <property type="entry name" value="Peripla_BP_3"/>
    <property type="match status" value="1"/>
</dbReference>
<evidence type="ECO:0000259" key="4">
    <source>
        <dbReference type="PROSITE" id="PS50949"/>
    </source>
</evidence>
<dbReference type="RefSeq" id="WP_315603812.1">
    <property type="nucleotide sequence ID" value="NZ_CP130318.1"/>
</dbReference>
<dbReference type="SMART" id="SM00345">
    <property type="entry name" value="HTH_GNTR"/>
    <property type="match status" value="1"/>
</dbReference>
<dbReference type="InterPro" id="IPR036388">
    <property type="entry name" value="WH-like_DNA-bd_sf"/>
</dbReference>
<gene>
    <name evidence="5" type="ORF">MJA45_20780</name>
</gene>
<dbReference type="InterPro" id="IPR036390">
    <property type="entry name" value="WH_DNA-bd_sf"/>
</dbReference>
<dbReference type="SUPFAM" id="SSF46785">
    <property type="entry name" value="Winged helix' DNA-binding domain"/>
    <property type="match status" value="1"/>
</dbReference>
<sequence length="370" mass="41173">MNDKPLPKYLQLKGEILSWLAAGRMKPHERMPSENEISAMFGMSRQTVRQALGELEQEGKLYRKQGRGTFVSEPAAAGGRGAFTVGILTTYISDYIFPHIVRGAEASLRGRGYRLLLASTDNDKARERERLDEMMREPLSGLIIEPTKSAEGNPNLDRYLSLDYRNIPYLMINERYPEMTCPCLKSDDEGGGFAAASHLIGLGHTRIAGFFKTDDLQGVNRLKGFVRGHRENGLPLQPDLVAAYSTEEKNGKPFELALALLRREEERRPTAFVCYNDELAVHLLEAVRQTGLRVPEDLSIVGFDDSPLATATEVKLTTLAHPKYRLGEEAAAMLMAMIENGLPDGDTAGNAGIRLYPPELIIRESTRRIP</sequence>
<dbReference type="GO" id="GO:0000976">
    <property type="term" value="F:transcription cis-regulatory region binding"/>
    <property type="evidence" value="ECO:0007669"/>
    <property type="project" value="TreeGrafter"/>
</dbReference>
<dbReference type="Proteomes" id="UP001305702">
    <property type="component" value="Chromosome"/>
</dbReference>
<dbReference type="InterPro" id="IPR033532">
    <property type="entry name" value="AraR_ligand_bind_dom"/>
</dbReference>
<keyword evidence="1" id="KW-0805">Transcription regulation</keyword>
<keyword evidence="6" id="KW-1185">Reference proteome</keyword>
<organism evidence="5 6">
    <name type="scientific">Paenibacillus aurantius</name>
    <dbReference type="NCBI Taxonomy" id="2918900"/>
    <lineage>
        <taxon>Bacteria</taxon>
        <taxon>Bacillati</taxon>
        <taxon>Bacillota</taxon>
        <taxon>Bacilli</taxon>
        <taxon>Bacillales</taxon>
        <taxon>Paenibacillaceae</taxon>
        <taxon>Paenibacillus</taxon>
    </lineage>
</organism>
<protein>
    <submittedName>
        <fullName evidence="5">GntR family transcriptional regulator</fullName>
    </submittedName>
</protein>
<feature type="domain" description="HTH gntR-type" evidence="4">
    <location>
        <begin position="6"/>
        <end position="74"/>
    </location>
</feature>
<dbReference type="Pfam" id="PF00392">
    <property type="entry name" value="GntR"/>
    <property type="match status" value="1"/>
</dbReference>
<dbReference type="CDD" id="cd01541">
    <property type="entry name" value="PBP1_AraR"/>
    <property type="match status" value="1"/>
</dbReference>
<dbReference type="SUPFAM" id="SSF53822">
    <property type="entry name" value="Periplasmic binding protein-like I"/>
    <property type="match status" value="1"/>
</dbReference>
<name>A0AA96LBE0_9BACL</name>
<dbReference type="CDD" id="cd07377">
    <property type="entry name" value="WHTH_GntR"/>
    <property type="match status" value="1"/>
</dbReference>
<keyword evidence="2" id="KW-0238">DNA-binding</keyword>
<dbReference type="KEGG" id="paun:MJA45_20780"/>
<dbReference type="GO" id="GO:0003700">
    <property type="term" value="F:DNA-binding transcription factor activity"/>
    <property type="evidence" value="ECO:0007669"/>
    <property type="project" value="InterPro"/>
</dbReference>